<keyword evidence="2" id="KW-1185">Reference proteome</keyword>
<comment type="caution">
    <text evidence="1">The sequence shown here is derived from an EMBL/GenBank/DDBJ whole genome shotgun (WGS) entry which is preliminary data.</text>
</comment>
<protein>
    <recommendedName>
        <fullName evidence="3">TnsA endonuclease N-terminal domain-containing protein</fullName>
    </recommendedName>
</protein>
<dbReference type="Proteomes" id="UP000289411">
    <property type="component" value="Unassembled WGS sequence"/>
</dbReference>
<dbReference type="AlphaFoldDB" id="A0A4Q2RB39"/>
<name>A0A4Q2RB39_9HYPH</name>
<evidence type="ECO:0008006" key="3">
    <source>
        <dbReference type="Google" id="ProtNLM"/>
    </source>
</evidence>
<accession>A0A4Q2RB39</accession>
<evidence type="ECO:0000313" key="1">
    <source>
        <dbReference type="EMBL" id="RYB02118.1"/>
    </source>
</evidence>
<proteinExistence type="predicted"/>
<sequence length="245" mass="26831">MALYSEVFPPDFGLSKGALPVRVIPRRSGRPTMPGRFPTKKGTLDSLRGETNLEMDGFGHFEVNPRCRLMAAQPHRLHFEEHVPGRGTKIRTYVPDLAIRMDDGRVAVVDFKLAKYAMLPKWKARADVLTRCYADRGAVFSTVTSDVLRIEPRASNVRVMLQRRPWHMDAEAEAAVDAAIAILGLPATVAAIAAKAALSQPHPHTDRAFSRIVEMAILGLVTLELDKRLGPGTVVGSAPARAPLP</sequence>
<reference evidence="1 2" key="2">
    <citation type="submission" date="2019-02" db="EMBL/GenBank/DDBJ databases">
        <title>'Lichenibacterium ramalinii' gen. nov. sp. nov., 'Lichenibacterium minor' gen. nov. sp. nov.</title>
        <authorList>
            <person name="Pankratov T."/>
        </authorList>
    </citation>
    <scope>NUCLEOTIDE SEQUENCE [LARGE SCALE GENOMIC DNA]</scope>
    <source>
        <strain evidence="1 2">RmlP001</strain>
    </source>
</reference>
<gene>
    <name evidence="1" type="ORF">D3272_22620</name>
</gene>
<organism evidence="1 2">
    <name type="scientific">Lichenibacterium ramalinae</name>
    <dbReference type="NCBI Taxonomy" id="2316527"/>
    <lineage>
        <taxon>Bacteria</taxon>
        <taxon>Pseudomonadati</taxon>
        <taxon>Pseudomonadota</taxon>
        <taxon>Alphaproteobacteria</taxon>
        <taxon>Hyphomicrobiales</taxon>
        <taxon>Lichenihabitantaceae</taxon>
        <taxon>Lichenibacterium</taxon>
    </lineage>
</organism>
<evidence type="ECO:0000313" key="2">
    <source>
        <dbReference type="Proteomes" id="UP000289411"/>
    </source>
</evidence>
<dbReference type="RefSeq" id="WP_129221486.1">
    <property type="nucleotide sequence ID" value="NZ_QYBC01000023.1"/>
</dbReference>
<dbReference type="EMBL" id="QYBC01000023">
    <property type="protein sequence ID" value="RYB02118.1"/>
    <property type="molecule type" value="Genomic_DNA"/>
</dbReference>
<reference evidence="1 2" key="1">
    <citation type="submission" date="2018-09" db="EMBL/GenBank/DDBJ databases">
        <authorList>
            <person name="Grouzdev D.S."/>
            <person name="Krutkina M.S."/>
        </authorList>
    </citation>
    <scope>NUCLEOTIDE SEQUENCE [LARGE SCALE GENOMIC DNA]</scope>
    <source>
        <strain evidence="1 2">RmlP001</strain>
    </source>
</reference>
<dbReference type="OrthoDB" id="8402794at2"/>